<accession>A0A1Q6SJF8</accession>
<evidence type="ECO:0000313" key="2">
    <source>
        <dbReference type="Proteomes" id="UP000284465"/>
    </source>
</evidence>
<gene>
    <name evidence="1" type="ORF">DW927_11155</name>
</gene>
<sequence>MKDRKKTSFRYSAGVESFFSVKMLFYKIKQNKRILADLNRRVEFVDKLLFMESLVTGWRMLWENSGKDSYLFP</sequence>
<dbReference type="RefSeq" id="WP_015521898.1">
    <property type="nucleotide sequence ID" value="NZ_CACRUM010000038.1"/>
</dbReference>
<dbReference type="Proteomes" id="UP000284465">
    <property type="component" value="Unassembled WGS sequence"/>
</dbReference>
<proteinExistence type="predicted"/>
<comment type="caution">
    <text evidence="1">The sequence shown here is derived from an EMBL/GenBank/DDBJ whole genome shotgun (WGS) entry which is preliminary data.</text>
</comment>
<evidence type="ECO:0000313" key="1">
    <source>
        <dbReference type="EMBL" id="RHA66457.1"/>
    </source>
</evidence>
<reference evidence="1 2" key="1">
    <citation type="submission" date="2018-08" db="EMBL/GenBank/DDBJ databases">
        <title>A genome reference for cultivated species of the human gut microbiota.</title>
        <authorList>
            <person name="Zou Y."/>
            <person name="Xue W."/>
            <person name="Luo G."/>
        </authorList>
    </citation>
    <scope>NUCLEOTIDE SEQUENCE [LARGE SCALE GENOMIC DNA]</scope>
    <source>
        <strain evidence="1 2">AM43-11</strain>
    </source>
</reference>
<protein>
    <submittedName>
        <fullName evidence="1">Uncharacterized protein</fullName>
    </submittedName>
</protein>
<dbReference type="EMBL" id="QSFP01000012">
    <property type="protein sequence ID" value="RHA66457.1"/>
    <property type="molecule type" value="Genomic_DNA"/>
</dbReference>
<name>A0A1Q6SJF8_9FIRM</name>
<organism evidence="1 2">
    <name type="scientific">Roseburia intestinalis</name>
    <dbReference type="NCBI Taxonomy" id="166486"/>
    <lineage>
        <taxon>Bacteria</taxon>
        <taxon>Bacillati</taxon>
        <taxon>Bacillota</taxon>
        <taxon>Clostridia</taxon>
        <taxon>Lachnospirales</taxon>
        <taxon>Lachnospiraceae</taxon>
        <taxon>Roseburia</taxon>
    </lineage>
</organism>
<dbReference type="AlphaFoldDB" id="A0A1Q6SJF8"/>